<evidence type="ECO:0000313" key="1">
    <source>
        <dbReference type="EMBL" id="GMF47081.1"/>
    </source>
</evidence>
<dbReference type="Proteomes" id="UP001165121">
    <property type="component" value="Unassembled WGS sequence"/>
</dbReference>
<organism evidence="1 2">
    <name type="scientific">Phytophthora fragariaefolia</name>
    <dbReference type="NCBI Taxonomy" id="1490495"/>
    <lineage>
        <taxon>Eukaryota</taxon>
        <taxon>Sar</taxon>
        <taxon>Stramenopiles</taxon>
        <taxon>Oomycota</taxon>
        <taxon>Peronosporomycetes</taxon>
        <taxon>Peronosporales</taxon>
        <taxon>Peronosporaceae</taxon>
        <taxon>Phytophthora</taxon>
    </lineage>
</organism>
<dbReference type="PANTHER" id="PTHR40866">
    <property type="entry name" value="BED-TYPE DOMAIN-CONTAINING PROTEIN"/>
    <property type="match status" value="1"/>
</dbReference>
<accession>A0A9W6XX35</accession>
<name>A0A9W6XX35_9STRA</name>
<gene>
    <name evidence="1" type="ORF">Pfra01_001761400</name>
</gene>
<dbReference type="PANTHER" id="PTHR40866:SF1">
    <property type="entry name" value="BED-TYPE DOMAIN-CONTAINING PROTEIN"/>
    <property type="match status" value="1"/>
</dbReference>
<reference evidence="1" key="1">
    <citation type="submission" date="2023-04" db="EMBL/GenBank/DDBJ databases">
        <title>Phytophthora fragariaefolia NBRC 109709.</title>
        <authorList>
            <person name="Ichikawa N."/>
            <person name="Sato H."/>
            <person name="Tonouchi N."/>
        </authorList>
    </citation>
    <scope>NUCLEOTIDE SEQUENCE</scope>
    <source>
        <strain evidence="1">NBRC 109709</strain>
    </source>
</reference>
<dbReference type="EMBL" id="BSXT01002078">
    <property type="protein sequence ID" value="GMF47081.1"/>
    <property type="molecule type" value="Genomic_DNA"/>
</dbReference>
<evidence type="ECO:0000313" key="2">
    <source>
        <dbReference type="Proteomes" id="UP001165121"/>
    </source>
</evidence>
<proteinExistence type="predicted"/>
<protein>
    <submittedName>
        <fullName evidence="1">Unnamed protein product</fullName>
    </submittedName>
</protein>
<sequence>MDTLMEDSPELGHYLAQDANIVHSPLFEAAVTKIQTERIRELSEVKREVVREFELPVRRVAQLDDCDYYKKLQERKRLKLVRVTAYQDLRYVGGISASVEMLFSSAKCVMTDRLNRLGTILFKAII</sequence>
<dbReference type="OrthoDB" id="128128at2759"/>
<dbReference type="AlphaFoldDB" id="A0A9W6XX35"/>
<keyword evidence="2" id="KW-1185">Reference proteome</keyword>
<comment type="caution">
    <text evidence="1">The sequence shown here is derived from an EMBL/GenBank/DDBJ whole genome shotgun (WGS) entry which is preliminary data.</text>
</comment>